<feature type="compositionally biased region" description="Basic and acidic residues" evidence="12">
    <location>
        <begin position="342"/>
        <end position="358"/>
    </location>
</feature>
<feature type="region of interest" description="Disordered" evidence="12">
    <location>
        <begin position="58"/>
        <end position="395"/>
    </location>
</feature>
<dbReference type="FunFam" id="3.40.50.300:FF:000019">
    <property type="entry name" value="Translation initiation factor IF-2"/>
    <property type="match status" value="1"/>
</dbReference>
<evidence type="ECO:0000256" key="12">
    <source>
        <dbReference type="SAM" id="MobiDB-lite"/>
    </source>
</evidence>
<dbReference type="Pfam" id="PF03144">
    <property type="entry name" value="GTP_EFTU_D2"/>
    <property type="match status" value="1"/>
</dbReference>
<dbReference type="PROSITE" id="PS51722">
    <property type="entry name" value="G_TR_2"/>
    <property type="match status" value="1"/>
</dbReference>
<dbReference type="Pfam" id="PF04760">
    <property type="entry name" value="IF2_N"/>
    <property type="match status" value="1"/>
</dbReference>
<feature type="compositionally biased region" description="Basic and acidic residues" evidence="12">
    <location>
        <begin position="58"/>
        <end position="74"/>
    </location>
</feature>
<dbReference type="Gene3D" id="3.40.50.300">
    <property type="entry name" value="P-loop containing nucleotide triphosphate hydrolases"/>
    <property type="match status" value="1"/>
</dbReference>
<keyword evidence="15" id="KW-1185">Reference proteome</keyword>
<dbReference type="InterPro" id="IPR009000">
    <property type="entry name" value="Transl_B-barrel_sf"/>
</dbReference>
<evidence type="ECO:0000256" key="3">
    <source>
        <dbReference type="ARBA" id="ARBA00020675"/>
    </source>
</evidence>
<dbReference type="PANTHER" id="PTHR43381:SF5">
    <property type="entry name" value="TR-TYPE G DOMAIN-CONTAINING PROTEIN"/>
    <property type="match status" value="1"/>
</dbReference>
<dbReference type="InterPro" id="IPR015760">
    <property type="entry name" value="TIF_IF2"/>
</dbReference>
<evidence type="ECO:0000256" key="5">
    <source>
        <dbReference type="ARBA" id="ARBA00022540"/>
    </source>
</evidence>
<keyword evidence="8 9" id="KW-0342">GTP-binding</keyword>
<protein>
    <recommendedName>
        <fullName evidence="3 9">Translation initiation factor IF-2</fullName>
    </recommendedName>
</protein>
<dbReference type="Proteomes" id="UP000435357">
    <property type="component" value="Unassembled WGS sequence"/>
</dbReference>
<feature type="compositionally biased region" description="Acidic residues" evidence="12">
    <location>
        <begin position="78"/>
        <end position="94"/>
    </location>
</feature>
<keyword evidence="4 9" id="KW-0963">Cytoplasm</keyword>
<evidence type="ECO:0000256" key="11">
    <source>
        <dbReference type="RuleBase" id="RU000645"/>
    </source>
</evidence>
<feature type="compositionally biased region" description="Basic and acidic residues" evidence="12">
    <location>
        <begin position="119"/>
        <end position="147"/>
    </location>
</feature>
<dbReference type="EMBL" id="WACR01000009">
    <property type="protein sequence ID" value="KAB1063238.1"/>
    <property type="molecule type" value="Genomic_DNA"/>
</dbReference>
<dbReference type="OrthoDB" id="9811804at2"/>
<dbReference type="FunFam" id="3.40.50.10050:FF:000001">
    <property type="entry name" value="Translation initiation factor IF-2"/>
    <property type="match status" value="1"/>
</dbReference>
<dbReference type="HAMAP" id="MF_00100_B">
    <property type="entry name" value="IF_2_B"/>
    <property type="match status" value="1"/>
</dbReference>
<dbReference type="Gene3D" id="2.40.30.10">
    <property type="entry name" value="Translation factors"/>
    <property type="match status" value="2"/>
</dbReference>
<keyword evidence="5 9" id="KW-0396">Initiation factor</keyword>
<name>A0A6N6M586_9FLAO</name>
<dbReference type="InterPro" id="IPR053905">
    <property type="entry name" value="EF-G-like_DII"/>
</dbReference>
<dbReference type="FunFam" id="2.40.30.10:FF:000007">
    <property type="entry name" value="Translation initiation factor IF-2"/>
    <property type="match status" value="1"/>
</dbReference>
<reference evidence="14 15" key="1">
    <citation type="submission" date="2019-09" db="EMBL/GenBank/DDBJ databases">
        <title>Genomes of Cryomorphaceae.</title>
        <authorList>
            <person name="Bowman J.P."/>
        </authorList>
    </citation>
    <scope>NUCLEOTIDE SEQUENCE [LARGE SCALE GENOMIC DNA]</scope>
    <source>
        <strain evidence="14 15">KCTC 52047</strain>
    </source>
</reference>
<evidence type="ECO:0000259" key="13">
    <source>
        <dbReference type="PROSITE" id="PS51722"/>
    </source>
</evidence>
<dbReference type="NCBIfam" id="TIGR00231">
    <property type="entry name" value="small_GTP"/>
    <property type="match status" value="1"/>
</dbReference>
<feature type="compositionally biased region" description="Basic residues" evidence="12">
    <location>
        <begin position="326"/>
        <end position="341"/>
    </location>
</feature>
<dbReference type="InterPro" id="IPR036925">
    <property type="entry name" value="TIF_IF2_dom3_sf"/>
</dbReference>
<feature type="binding site" evidence="9">
    <location>
        <begin position="487"/>
        <end position="494"/>
    </location>
    <ligand>
        <name>GTP</name>
        <dbReference type="ChEBI" id="CHEBI:37565"/>
    </ligand>
</feature>
<evidence type="ECO:0000313" key="15">
    <source>
        <dbReference type="Proteomes" id="UP000435357"/>
    </source>
</evidence>
<dbReference type="PROSITE" id="PS01176">
    <property type="entry name" value="IF2"/>
    <property type="match status" value="1"/>
</dbReference>
<dbReference type="InterPro" id="IPR000178">
    <property type="entry name" value="TF_IF2_bacterial-like"/>
</dbReference>
<dbReference type="GO" id="GO:0003924">
    <property type="term" value="F:GTPase activity"/>
    <property type="evidence" value="ECO:0007669"/>
    <property type="project" value="UniProtKB-UniRule"/>
</dbReference>
<dbReference type="PANTHER" id="PTHR43381">
    <property type="entry name" value="TRANSLATION INITIATION FACTOR IF-2-RELATED"/>
    <property type="match status" value="1"/>
</dbReference>
<comment type="caution">
    <text evidence="14">The sequence shown here is derived from an EMBL/GenBank/DDBJ whole genome shotgun (WGS) entry which is preliminary data.</text>
</comment>
<feature type="binding site" evidence="9">
    <location>
        <begin position="534"/>
        <end position="538"/>
    </location>
    <ligand>
        <name>GTP</name>
        <dbReference type="ChEBI" id="CHEBI:37565"/>
    </ligand>
</feature>
<evidence type="ECO:0000256" key="10">
    <source>
        <dbReference type="RuleBase" id="RU000644"/>
    </source>
</evidence>
<dbReference type="InterPro" id="IPR027417">
    <property type="entry name" value="P-loop_NTPase"/>
</dbReference>
<dbReference type="InterPro" id="IPR000795">
    <property type="entry name" value="T_Tr_GTP-bd_dom"/>
</dbReference>
<dbReference type="Gene3D" id="3.40.50.10050">
    <property type="entry name" value="Translation initiation factor IF- 2, domain 3"/>
    <property type="match status" value="1"/>
</dbReference>
<comment type="subcellular location">
    <subcellularLocation>
        <location evidence="1 9 11">Cytoplasm</location>
    </subcellularLocation>
</comment>
<dbReference type="AlphaFoldDB" id="A0A6N6M586"/>
<comment type="similarity">
    <text evidence="2 9 10">Belongs to the TRAFAC class translation factor GTPase superfamily. Classic translation factor GTPase family. IF-2 subfamily.</text>
</comment>
<dbReference type="NCBIfam" id="TIGR00487">
    <property type="entry name" value="IF-2"/>
    <property type="match status" value="1"/>
</dbReference>
<evidence type="ECO:0000256" key="7">
    <source>
        <dbReference type="ARBA" id="ARBA00022917"/>
    </source>
</evidence>
<feature type="compositionally biased region" description="Basic and acidic residues" evidence="12">
    <location>
        <begin position="154"/>
        <end position="184"/>
    </location>
</feature>
<evidence type="ECO:0000256" key="1">
    <source>
        <dbReference type="ARBA" id="ARBA00004496"/>
    </source>
</evidence>
<evidence type="ECO:0000256" key="4">
    <source>
        <dbReference type="ARBA" id="ARBA00022490"/>
    </source>
</evidence>
<evidence type="ECO:0000256" key="9">
    <source>
        <dbReference type="HAMAP-Rule" id="MF_00100"/>
    </source>
</evidence>
<dbReference type="CDD" id="cd01887">
    <property type="entry name" value="IF2_eIF5B"/>
    <property type="match status" value="1"/>
</dbReference>
<evidence type="ECO:0000313" key="14">
    <source>
        <dbReference type="EMBL" id="KAB1063238.1"/>
    </source>
</evidence>
<dbReference type="SUPFAM" id="SSF52540">
    <property type="entry name" value="P-loop containing nucleoside triphosphate hydrolases"/>
    <property type="match status" value="1"/>
</dbReference>
<accession>A0A6N6M586</accession>
<comment type="caution">
    <text evidence="9">Lacks conserved residue(s) required for the propagation of feature annotation.</text>
</comment>
<dbReference type="InterPro" id="IPR005225">
    <property type="entry name" value="Small_GTP-bd"/>
</dbReference>
<feature type="domain" description="Tr-type G" evidence="13">
    <location>
        <begin position="478"/>
        <end position="646"/>
    </location>
</feature>
<feature type="compositionally biased region" description="Basic and acidic residues" evidence="12">
    <location>
        <begin position="196"/>
        <end position="272"/>
    </location>
</feature>
<evidence type="ECO:0000256" key="2">
    <source>
        <dbReference type="ARBA" id="ARBA00007733"/>
    </source>
</evidence>
<evidence type="ECO:0000256" key="6">
    <source>
        <dbReference type="ARBA" id="ARBA00022741"/>
    </source>
</evidence>
<dbReference type="InterPro" id="IPR004161">
    <property type="entry name" value="EFTu-like_2"/>
</dbReference>
<evidence type="ECO:0000256" key="8">
    <source>
        <dbReference type="ARBA" id="ARBA00023134"/>
    </source>
</evidence>
<organism evidence="14 15">
    <name type="scientific">Salibacter halophilus</name>
    <dbReference type="NCBI Taxonomy" id="1803916"/>
    <lineage>
        <taxon>Bacteria</taxon>
        <taxon>Pseudomonadati</taxon>
        <taxon>Bacteroidota</taxon>
        <taxon>Flavobacteriia</taxon>
        <taxon>Flavobacteriales</taxon>
        <taxon>Salibacteraceae</taxon>
        <taxon>Salibacter</taxon>
    </lineage>
</organism>
<gene>
    <name evidence="9 14" type="primary">infB</name>
    <name evidence="14" type="ORF">F3059_11390</name>
</gene>
<dbReference type="InterPro" id="IPR006847">
    <property type="entry name" value="IF2_N"/>
</dbReference>
<dbReference type="Pfam" id="PF22042">
    <property type="entry name" value="EF-G_D2"/>
    <property type="match status" value="1"/>
</dbReference>
<dbReference type="RefSeq" id="WP_151169338.1">
    <property type="nucleotide sequence ID" value="NZ_WACR01000009.1"/>
</dbReference>
<keyword evidence="7 9" id="KW-0648">Protein biosynthesis</keyword>
<dbReference type="CDD" id="cd03702">
    <property type="entry name" value="IF2_mtIF2_II"/>
    <property type="match status" value="1"/>
</dbReference>
<dbReference type="SUPFAM" id="SSF52156">
    <property type="entry name" value="Initiation factor IF2/eIF5b, domain 3"/>
    <property type="match status" value="1"/>
</dbReference>
<dbReference type="FunFam" id="2.40.30.10:FF:000008">
    <property type="entry name" value="Translation initiation factor IF-2"/>
    <property type="match status" value="1"/>
</dbReference>
<feature type="binding site" evidence="9">
    <location>
        <begin position="588"/>
        <end position="591"/>
    </location>
    <ligand>
        <name>GTP</name>
        <dbReference type="ChEBI" id="CHEBI:37565"/>
    </ligand>
</feature>
<dbReference type="GO" id="GO:0005525">
    <property type="term" value="F:GTP binding"/>
    <property type="evidence" value="ECO:0007669"/>
    <property type="project" value="UniProtKB-KW"/>
</dbReference>
<comment type="function">
    <text evidence="9 10">One of the essential components for the initiation of protein synthesis. Protects formylmethionyl-tRNA from spontaneous hydrolysis and promotes its binding to the 30S ribosomal subunits. Also involved in the hydrolysis of GTP during the formation of the 70S ribosomal complex.</text>
</comment>
<dbReference type="Pfam" id="PF11987">
    <property type="entry name" value="IF-2"/>
    <property type="match status" value="1"/>
</dbReference>
<dbReference type="SUPFAM" id="SSF50447">
    <property type="entry name" value="Translation proteins"/>
    <property type="match status" value="2"/>
</dbReference>
<keyword evidence="6 9" id="KW-0547">Nucleotide-binding</keyword>
<feature type="compositionally biased region" description="Basic and acidic residues" evidence="12">
    <location>
        <begin position="376"/>
        <end position="395"/>
    </location>
</feature>
<sequence>MANAPKRLNKVAKELNVGIGTIVEFLGKKGHEIEAKPTSKISPELYEILLEQFMPDKAAKEKSQELKSQKEERTTISLDDDAQEEAEEDDDDSHDEVLIENVGSDEEEEKPSQSEPETPEPKAEQSETKAEESKEKEAEKPEAKEEADSGSDSKSQEDDNKPEIEKEEKQLGEDGPRLVGKIDLEGMNLKTRPSRSKKDKEKEKEAEKKAKAKKEAEKKEQEKAAIKAKEEEAKAKKEAESKKAEEDKKEKKEEEETSKGPEHHETKYEKLSGPKVMGKIDLPEKPKKKKPVASSSDEKDTEKPKKKKRKRIKAKGVNPEKEARKNRNKKGGKPSTKKRGPKHEPTEEEIQKEIKDTLARLQGGSKNKGAKFRKQRRDEKAEQREKEAAQQEAEKSILKVTEFVTASELANMMDVSVNDVISACMSLGMMVSINQRLDAETLSIVAEEFGYQTEIVKPEIEEDVVPEEEEDDPDKLEPRSPIVTVMGHVDHGKTSLLDYIRKENVIAGEAGGITQHIGAYNVEISNGKHITFLDTPGHEAFTAMRARGAQITDLAIIVIAADDSVMPQTKEAINHAQAAGVPMVFAFNKIDKPGANADKIREELAGMDILVEDWGGKFQAQEISAKKGEGIEDLLEKITLEADILELKANPDRTSTGTVIEAELDKGRGYVTTLLVQSGTLEVGDTIVAGSHYCKVRAMFDERGQKIEKAGPSQPVSMLGFNGAPNAGDRFVEYKDEREAKNIANKREQLQREQGIRSQKHITLDEIGRRLAIGDFQELNIIVKGDVDGSVEALADSLLKLSTDTIQVNVIHKSVGQISDSDVLLASASDAIIVGFQVRPSSTARKLAEKEEIDIRLYSVIYDAIEEVRAAMEGMLKPKVEEKIVANVEVRETFKISKVGTIAGCYVTEGKITRNTKVRLIRDGVVIYDGRLGSLKRFKDDVKEVAAGYECGLNIENYNDIKVGDVVEGYEEVEVKQTL</sequence>
<dbReference type="Pfam" id="PF00009">
    <property type="entry name" value="GTP_EFTU"/>
    <property type="match status" value="1"/>
</dbReference>
<dbReference type="GO" id="GO:0003743">
    <property type="term" value="F:translation initiation factor activity"/>
    <property type="evidence" value="ECO:0007669"/>
    <property type="project" value="UniProtKB-UniRule"/>
</dbReference>
<dbReference type="InterPro" id="IPR023115">
    <property type="entry name" value="TIF_IF2_dom3"/>
</dbReference>
<proteinExistence type="inferred from homology"/>
<feature type="compositionally biased region" description="Basic residues" evidence="12">
    <location>
        <begin position="304"/>
        <end position="314"/>
    </location>
</feature>
<dbReference type="CDD" id="cd03692">
    <property type="entry name" value="mtIF2_IVc"/>
    <property type="match status" value="1"/>
</dbReference>
<dbReference type="GO" id="GO:0005737">
    <property type="term" value="C:cytoplasm"/>
    <property type="evidence" value="ECO:0007669"/>
    <property type="project" value="UniProtKB-SubCell"/>
</dbReference>
<dbReference type="InterPro" id="IPR044145">
    <property type="entry name" value="IF2_II"/>
</dbReference>